<dbReference type="OrthoDB" id="289228at2759"/>
<evidence type="ECO:0000259" key="1">
    <source>
        <dbReference type="PROSITE" id="PS51886"/>
    </source>
</evidence>
<accession>A0A835DJ24</accession>
<evidence type="ECO:0000313" key="2">
    <source>
        <dbReference type="EMBL" id="KAF8405346.1"/>
    </source>
</evidence>
<gene>
    <name evidence="2" type="ORF">HHK36_010250</name>
</gene>
<dbReference type="SMART" id="SM00584">
    <property type="entry name" value="TLDc"/>
    <property type="match status" value="1"/>
</dbReference>
<evidence type="ECO:0000313" key="3">
    <source>
        <dbReference type="Proteomes" id="UP000655225"/>
    </source>
</evidence>
<feature type="domain" description="TLDc" evidence="1">
    <location>
        <begin position="287"/>
        <end position="480"/>
    </location>
</feature>
<dbReference type="OMA" id="GNERIFM"/>
<reference evidence="2 3" key="1">
    <citation type="submission" date="2020-04" db="EMBL/GenBank/DDBJ databases">
        <title>Plant Genome Project.</title>
        <authorList>
            <person name="Zhang R.-G."/>
        </authorList>
    </citation>
    <scope>NUCLEOTIDE SEQUENCE [LARGE SCALE GENOMIC DNA]</scope>
    <source>
        <strain evidence="2">YNK0</strain>
        <tissue evidence="2">Leaf</tissue>
    </source>
</reference>
<sequence length="536" mass="59286">MGASSSTDQVSREQQEVESLAASTGALPMLQKAFFKLSDPQTKAVPLKSLKECFCLTFANPISEASPVPECFPGLLSHLGSSIVDLFFRAGEGGVNWIEFLRGYIRCCGRMSVSISLNTLYRLYAATGVPTKVEFESDDADSKISGSFTPTDVLMLLWMCWTMLSDSRNLKSSEGKAKLDLPDINHLVLSAVISCTEIGDTLNVWDFSISGLEVQLPAGKLHMWALTTAPSLTNCFTQFVHVRLQKCGTSEEDELQPSSSSAGDISSTEAHDTHILTRGRAWAISLTLRNSLSEELLKVCFPKDGDGAYENLLYRTSLHGKGLNRFWSNIEGYHGPLLMLISASSRNDHEGGGTNVGRWVIGVLTLQGFENRDMFYGSSGYLYSLSPIFHVFSHSGKEKNFVYSHLHPTSRVYEPQPKPVGIGFGGTVGNERISVDEDFAKVTVRHHAVDKTYQPGSLIPNQGFLPSEALVLEVEVWGLGGEKPKEEQSAYKNREQLFTQQRRKVDLKTFANWDDSPEKVMMDMVSAPNRVQREAR</sequence>
<keyword evidence="3" id="KW-1185">Reference proteome</keyword>
<dbReference type="PANTHER" id="PTHR23354">
    <property type="entry name" value="NUCLEOLAR PROTEIN 7/ESTROGEN RECEPTOR COACTIVATOR-RELATED"/>
    <property type="match status" value="1"/>
</dbReference>
<dbReference type="PANTHER" id="PTHR23354:SF104">
    <property type="entry name" value="TLD-DOMAIN CONTAINING NUCLEOLAR PROTEIN"/>
    <property type="match status" value="1"/>
</dbReference>
<dbReference type="AlphaFoldDB" id="A0A835DJ24"/>
<dbReference type="InterPro" id="IPR006571">
    <property type="entry name" value="TLDc_dom"/>
</dbReference>
<organism evidence="2 3">
    <name type="scientific">Tetracentron sinense</name>
    <name type="common">Spur-leaf</name>
    <dbReference type="NCBI Taxonomy" id="13715"/>
    <lineage>
        <taxon>Eukaryota</taxon>
        <taxon>Viridiplantae</taxon>
        <taxon>Streptophyta</taxon>
        <taxon>Embryophyta</taxon>
        <taxon>Tracheophyta</taxon>
        <taxon>Spermatophyta</taxon>
        <taxon>Magnoliopsida</taxon>
        <taxon>Trochodendrales</taxon>
        <taxon>Trochodendraceae</taxon>
        <taxon>Tetracentron</taxon>
    </lineage>
</organism>
<protein>
    <recommendedName>
        <fullName evidence="1">TLDc domain-containing protein</fullName>
    </recommendedName>
</protein>
<dbReference type="PROSITE" id="PS51886">
    <property type="entry name" value="TLDC"/>
    <property type="match status" value="1"/>
</dbReference>
<dbReference type="EMBL" id="JABCRI010000006">
    <property type="protein sequence ID" value="KAF8405346.1"/>
    <property type="molecule type" value="Genomic_DNA"/>
</dbReference>
<comment type="caution">
    <text evidence="2">The sequence shown here is derived from an EMBL/GenBank/DDBJ whole genome shotgun (WGS) entry which is preliminary data.</text>
</comment>
<dbReference type="Proteomes" id="UP000655225">
    <property type="component" value="Unassembled WGS sequence"/>
</dbReference>
<dbReference type="Pfam" id="PF07534">
    <property type="entry name" value="TLD"/>
    <property type="match status" value="1"/>
</dbReference>
<proteinExistence type="predicted"/>
<name>A0A835DJ24_TETSI</name>